<gene>
    <name evidence="1" type="ORF">CCS77_2055</name>
</gene>
<organism evidence="1 2">
    <name type="scientific">Campylobacter concisus</name>
    <dbReference type="NCBI Taxonomy" id="199"/>
    <lineage>
        <taxon>Bacteria</taxon>
        <taxon>Pseudomonadati</taxon>
        <taxon>Campylobacterota</taxon>
        <taxon>Epsilonproteobacteria</taxon>
        <taxon>Campylobacterales</taxon>
        <taxon>Campylobacteraceae</taxon>
        <taxon>Campylobacter</taxon>
    </lineage>
</organism>
<dbReference type="EMBL" id="CP021643">
    <property type="protein sequence ID" value="AVX45061.1"/>
    <property type="molecule type" value="Genomic_DNA"/>
</dbReference>
<reference evidence="1 2" key="1">
    <citation type="journal article" date="2018" name="Emerg. Microbes Infect.">
        <title>Genomic analysis of oral Campylobacter concisus strains identified a potential bacterial molecular marker associated with active Crohn's disease.</title>
        <authorList>
            <person name="Liu F."/>
            <person name="Ma R."/>
            <person name="Tay C.Y.A."/>
            <person name="Octavia S."/>
            <person name="Lan R."/>
            <person name="Chung H.K.L."/>
            <person name="Riordan S.M."/>
            <person name="Grimm M.C."/>
            <person name="Leong R.W."/>
            <person name="Tanaka M.M."/>
            <person name="Connor S."/>
            <person name="Zhang L."/>
        </authorList>
    </citation>
    <scope>NUCLEOTIDE SEQUENCE [LARGE SCALE GENOMIC DNA]</scope>
    <source>
        <strain evidence="1 2">P2CDO4</strain>
        <plasmid evidence="1">pICON</plasmid>
    </source>
</reference>
<protein>
    <submittedName>
        <fullName evidence="1">Uncharacterized protein</fullName>
    </submittedName>
</protein>
<keyword evidence="1" id="KW-0614">Plasmid</keyword>
<evidence type="ECO:0000313" key="1">
    <source>
        <dbReference type="EMBL" id="AVX45061.1"/>
    </source>
</evidence>
<accession>A0A2R4P3C5</accession>
<dbReference type="AlphaFoldDB" id="A0A2R4P3C5"/>
<dbReference type="Proteomes" id="UP000241854">
    <property type="component" value="Plasmid pICON"/>
</dbReference>
<name>A0A2R4P3C5_9BACT</name>
<geneLocation type="plasmid" evidence="2">
    <name>picon</name>
</geneLocation>
<evidence type="ECO:0000313" key="2">
    <source>
        <dbReference type="Proteomes" id="UP000241854"/>
    </source>
</evidence>
<sequence length="178" mass="20940">MSASMYENSSVVVQSKNIDKADFDLFLNSIFALRENDLNITELIKNYGVSRINVFSWLEPKRPDVDSLWRYAVMKFLLRYDEEKQTALYKTLSDMQILKKSDANIDDKILSLILKVPIGNLERMRDNNSGWQKKFYNIVKRQHPKVLYYQFYYIRQFILKNTQYIPLGVGYGDIGVKG</sequence>
<dbReference type="RefSeq" id="WP_107917363.1">
    <property type="nucleotide sequence ID" value="NZ_CP021643.1"/>
</dbReference>
<proteinExistence type="predicted"/>